<dbReference type="Pfam" id="PF00441">
    <property type="entry name" value="Acyl-CoA_dh_1"/>
    <property type="match status" value="1"/>
</dbReference>
<dbReference type="SUPFAM" id="SSF47203">
    <property type="entry name" value="Acyl-CoA dehydrogenase C-terminal domain-like"/>
    <property type="match status" value="1"/>
</dbReference>
<dbReference type="InterPro" id="IPR013786">
    <property type="entry name" value="AcylCoA_DH/ox_N"/>
</dbReference>
<evidence type="ECO:0000313" key="9">
    <source>
        <dbReference type="Proteomes" id="UP001237105"/>
    </source>
</evidence>
<keyword evidence="4" id="KW-0274">FAD</keyword>
<dbReference type="InterPro" id="IPR009075">
    <property type="entry name" value="AcylCo_DH/oxidase_C"/>
</dbReference>
<comment type="similarity">
    <text evidence="2">Belongs to the acyl-CoA dehydrogenase family.</text>
</comment>
<keyword evidence="3" id="KW-0285">Flavoprotein</keyword>
<dbReference type="InterPro" id="IPR009100">
    <property type="entry name" value="AcylCoA_DH/oxidase_NM_dom_sf"/>
</dbReference>
<dbReference type="EMBL" id="JASCIS010000032">
    <property type="protein sequence ID" value="MDI3422108.1"/>
    <property type="molecule type" value="Genomic_DNA"/>
</dbReference>
<dbReference type="RefSeq" id="WP_282537970.1">
    <property type="nucleotide sequence ID" value="NZ_JASCIS010000032.1"/>
</dbReference>
<dbReference type="InterPro" id="IPR036250">
    <property type="entry name" value="AcylCo_DH-like_C"/>
</dbReference>
<dbReference type="Gene3D" id="1.20.140.10">
    <property type="entry name" value="Butyryl-CoA Dehydrogenase, subunit A, domain 3"/>
    <property type="match status" value="1"/>
</dbReference>
<sequence>MDFQLTEDQRALRSGVRELLAGRFGREALRALADAPEPPALDRELWRDLGVAGFFALRLPERDGGVGLGLPEAVLAFEEAGRALLPGPLVATHLAAGEVEGAATGDTVVTAVDSSGLVPWLDASDVVRGDAAGAVPIRSVDPLTPLHRAPAGAPDPLATLLTAAEQLGSAARSCETAVRYARERTQFGQPIGAFQAVKHLCAQMLVRTELARSAVYAAAVTADPAEIRAAALLADEAAVQGARDCLQVHGGMGFTWEADVHLYLKRAWLRAELGPSAGAVEEEWAAAL</sequence>
<dbReference type="Pfam" id="PF02771">
    <property type="entry name" value="Acyl-CoA_dh_N"/>
    <property type="match status" value="1"/>
</dbReference>
<evidence type="ECO:0000256" key="2">
    <source>
        <dbReference type="ARBA" id="ARBA00009347"/>
    </source>
</evidence>
<evidence type="ECO:0000259" key="6">
    <source>
        <dbReference type="Pfam" id="PF00441"/>
    </source>
</evidence>
<dbReference type="PANTHER" id="PTHR43884">
    <property type="entry name" value="ACYL-COA DEHYDROGENASE"/>
    <property type="match status" value="1"/>
</dbReference>
<dbReference type="PANTHER" id="PTHR43884:SF20">
    <property type="entry name" value="ACYL-COA DEHYDROGENASE FADE28"/>
    <property type="match status" value="1"/>
</dbReference>
<dbReference type="GO" id="GO:0016491">
    <property type="term" value="F:oxidoreductase activity"/>
    <property type="evidence" value="ECO:0007669"/>
    <property type="project" value="UniProtKB-KW"/>
</dbReference>
<evidence type="ECO:0000313" key="8">
    <source>
        <dbReference type="EMBL" id="MDI3422108.1"/>
    </source>
</evidence>
<evidence type="ECO:0000256" key="3">
    <source>
        <dbReference type="ARBA" id="ARBA00022630"/>
    </source>
</evidence>
<protein>
    <submittedName>
        <fullName evidence="8">Acyl-CoA dehydrogenase family protein</fullName>
        <ecNumber evidence="8">1.-.-.-</ecNumber>
    </submittedName>
</protein>
<keyword evidence="5 8" id="KW-0560">Oxidoreductase</keyword>
<gene>
    <name evidence="8" type="ORF">QIT00_26750</name>
</gene>
<dbReference type="SUPFAM" id="SSF56645">
    <property type="entry name" value="Acyl-CoA dehydrogenase NM domain-like"/>
    <property type="match status" value="1"/>
</dbReference>
<organism evidence="8 9">
    <name type="scientific">Streptomyces luteolus</name>
    <dbReference type="NCBI Taxonomy" id="3043615"/>
    <lineage>
        <taxon>Bacteria</taxon>
        <taxon>Bacillati</taxon>
        <taxon>Actinomycetota</taxon>
        <taxon>Actinomycetes</taxon>
        <taxon>Kitasatosporales</taxon>
        <taxon>Streptomycetaceae</taxon>
        <taxon>Streptomyces</taxon>
    </lineage>
</organism>
<proteinExistence type="inferred from homology"/>
<evidence type="ECO:0000256" key="5">
    <source>
        <dbReference type="ARBA" id="ARBA00023002"/>
    </source>
</evidence>
<feature type="domain" description="Acyl-CoA dehydrogenase/oxidase C-terminal" evidence="6">
    <location>
        <begin position="161"/>
        <end position="267"/>
    </location>
</feature>
<dbReference type="EC" id="1.-.-.-" evidence="8"/>
<keyword evidence="9" id="KW-1185">Reference proteome</keyword>
<evidence type="ECO:0000256" key="1">
    <source>
        <dbReference type="ARBA" id="ARBA00001974"/>
    </source>
</evidence>
<dbReference type="Gene3D" id="1.10.540.10">
    <property type="entry name" value="Acyl-CoA dehydrogenase/oxidase, N-terminal domain"/>
    <property type="match status" value="1"/>
</dbReference>
<evidence type="ECO:0000259" key="7">
    <source>
        <dbReference type="Pfam" id="PF02771"/>
    </source>
</evidence>
<evidence type="ECO:0000256" key="4">
    <source>
        <dbReference type="ARBA" id="ARBA00022827"/>
    </source>
</evidence>
<dbReference type="InterPro" id="IPR037069">
    <property type="entry name" value="AcylCoA_DH/ox_N_sf"/>
</dbReference>
<reference evidence="8 9" key="1">
    <citation type="submission" date="2023-05" db="EMBL/GenBank/DDBJ databases">
        <title>Draft genome sequence of Streptomyces sp. B-S-A12 isolated from a cave soil in Thailand.</title>
        <authorList>
            <person name="Chamroensaksri N."/>
            <person name="Muangham S."/>
        </authorList>
    </citation>
    <scope>NUCLEOTIDE SEQUENCE [LARGE SCALE GENOMIC DNA]</scope>
    <source>
        <strain evidence="8 9">B-S-A12</strain>
    </source>
</reference>
<comment type="caution">
    <text evidence="8">The sequence shown here is derived from an EMBL/GenBank/DDBJ whole genome shotgun (WGS) entry which is preliminary data.</text>
</comment>
<feature type="domain" description="Acyl-CoA dehydrogenase/oxidase N-terminal" evidence="7">
    <location>
        <begin position="6"/>
        <end position="93"/>
    </location>
</feature>
<name>A0ABT6T3Z4_9ACTN</name>
<accession>A0ABT6T3Z4</accession>
<dbReference type="Proteomes" id="UP001237105">
    <property type="component" value="Unassembled WGS sequence"/>
</dbReference>
<comment type="cofactor">
    <cofactor evidence="1">
        <name>FAD</name>
        <dbReference type="ChEBI" id="CHEBI:57692"/>
    </cofactor>
</comment>